<evidence type="ECO:0000256" key="1">
    <source>
        <dbReference type="ARBA" id="ARBA00022801"/>
    </source>
</evidence>
<dbReference type="Gene3D" id="3.20.20.140">
    <property type="entry name" value="Metal-dependent hydrolases"/>
    <property type="match status" value="1"/>
</dbReference>
<dbReference type="SUPFAM" id="SSF89550">
    <property type="entry name" value="PHP domain-like"/>
    <property type="match status" value="1"/>
</dbReference>
<dbReference type="PANTHER" id="PTHR21039:SF0">
    <property type="entry name" value="HISTIDINOL-PHOSPHATASE"/>
    <property type="match status" value="1"/>
</dbReference>
<sequence>MNFLVGSVHFIDNFAFDHKAEHWNGMDVDRLYRRYFEISVDLAKSGIYNGIAHPDCIKLFGHKPSFSLLPYYEELGKALAVNNMYAEQSSGIKRRVNAEIGMNSDMLNAMKWHGVKIVTASDAHCPEDVGLYLYEAKEKLL</sequence>
<gene>
    <name evidence="2" type="ORF">SDC9_160595</name>
</gene>
<name>A0A645FLI8_9ZZZZ</name>
<proteinExistence type="predicted"/>
<reference evidence="2" key="1">
    <citation type="submission" date="2019-08" db="EMBL/GenBank/DDBJ databases">
        <authorList>
            <person name="Kucharzyk K."/>
            <person name="Murdoch R.W."/>
            <person name="Higgins S."/>
            <person name="Loffler F."/>
        </authorList>
    </citation>
    <scope>NUCLEOTIDE SEQUENCE</scope>
</reference>
<organism evidence="2">
    <name type="scientific">bioreactor metagenome</name>
    <dbReference type="NCBI Taxonomy" id="1076179"/>
    <lineage>
        <taxon>unclassified sequences</taxon>
        <taxon>metagenomes</taxon>
        <taxon>ecological metagenomes</taxon>
    </lineage>
</organism>
<dbReference type="EMBL" id="VSSQ01059765">
    <property type="protein sequence ID" value="MPN13274.1"/>
    <property type="molecule type" value="Genomic_DNA"/>
</dbReference>
<protein>
    <submittedName>
        <fullName evidence="2">Uncharacterized protein</fullName>
    </submittedName>
</protein>
<dbReference type="AlphaFoldDB" id="A0A645FLI8"/>
<comment type="caution">
    <text evidence="2">The sequence shown here is derived from an EMBL/GenBank/DDBJ whole genome shotgun (WGS) entry which is preliminary data.</text>
</comment>
<dbReference type="InterPro" id="IPR016195">
    <property type="entry name" value="Pol/histidinol_Pase-like"/>
</dbReference>
<dbReference type="PANTHER" id="PTHR21039">
    <property type="entry name" value="HISTIDINOL PHOSPHATASE-RELATED"/>
    <property type="match status" value="1"/>
</dbReference>
<accession>A0A645FLI8</accession>
<dbReference type="InterPro" id="IPR010140">
    <property type="entry name" value="Histidinol_P_phosphatase_HisJ"/>
</dbReference>
<dbReference type="GO" id="GO:0005737">
    <property type="term" value="C:cytoplasm"/>
    <property type="evidence" value="ECO:0007669"/>
    <property type="project" value="TreeGrafter"/>
</dbReference>
<dbReference type="GO" id="GO:0004401">
    <property type="term" value="F:histidinol-phosphatase activity"/>
    <property type="evidence" value="ECO:0007669"/>
    <property type="project" value="InterPro"/>
</dbReference>
<keyword evidence="1" id="KW-0378">Hydrolase</keyword>
<dbReference type="GO" id="GO:0000105">
    <property type="term" value="P:L-histidine biosynthetic process"/>
    <property type="evidence" value="ECO:0007669"/>
    <property type="project" value="InterPro"/>
</dbReference>
<evidence type="ECO:0000313" key="2">
    <source>
        <dbReference type="EMBL" id="MPN13274.1"/>
    </source>
</evidence>